<name>F1A0D9_DICPU</name>
<dbReference type="InParanoid" id="F1A0D9"/>
<feature type="compositionally biased region" description="Low complexity" evidence="1">
    <location>
        <begin position="11"/>
        <end position="27"/>
    </location>
</feature>
<sequence length="760" mass="90271">MDNKKKRKQLDNNNNNNNDNDNSNNNNEITYEIFKNEFKSLNRSDYRKLQALSKRLDLGAGGTKEVIYNRIESYLKAKQDLLEENQFKSNINPFNKKQPRLEITEGNEKNTINNVEIAFWKIFRNKIMFKLIFSNFKFSQLFNYDRIIGTQYIFNNFSNAKAIYKDKIKSKSYFIRNFKEVEFVIKKNTKNTKENAEFFTQLFSTYPYYCQDSIIPHNFDNTEYWLRYIVDCGNIPAYQAYTTLFKLNQRPITSILKNFQTDTPSLDKIYRMQAYLNSIGIKAELVSQYQVIQTLDYSYSFRRLIKLYNTPIQYYIYFKELSKANFINNNRINNKSNNFNDYFIADHFNDVVLFYSNSDSCKDFQKQTIDSEYAKTATISESLADYQRVVISTGDMVLIDYLFSKYNNFECFKEPYIKDTLPYIKKEEVFNYFYEKVELINSDNNSLWINVNEQLIENYESLMKSASKKFIFKLYLESTKGLELKKVERALNNPSLYITEGLIGLTIFSFYFYLGLQSGEQEITISILEKLISYSHETEIKLYFQITDMKYSPRKTFKIFDWMLKDLSDQDIFKAAISNSTLIIKSGINPTYNKKYQIKVLAKNWQFLLWKCGRFDIFFRIFKPVLYTDFFIDDDNVTRYPLRLQDRFLFSKYTENKRFLSRIITQSAKKGIISVFKAIFIKKPLLLKIGAKNNPTDPYFNSEDLKKIVKISIENCNEELTHFLLQHINFSKKDLDSLKDIEKIFLELKNSLGKYGNNIN</sequence>
<dbReference type="RefSeq" id="XP_003293138.1">
    <property type="nucleotide sequence ID" value="XM_003293090.1"/>
</dbReference>
<dbReference type="VEuPathDB" id="AmoebaDB:DICPUDRAFT_157930"/>
<dbReference type="InterPro" id="IPR051904">
    <property type="entry name" value="UPF0746_actin_org"/>
</dbReference>
<dbReference type="EMBL" id="GL871337">
    <property type="protein sequence ID" value="EGC30341.1"/>
    <property type="molecule type" value="Genomic_DNA"/>
</dbReference>
<dbReference type="KEGG" id="dpp:DICPUDRAFT_157930"/>
<evidence type="ECO:0000313" key="2">
    <source>
        <dbReference type="EMBL" id="EGC30341.1"/>
    </source>
</evidence>
<dbReference type="PANTHER" id="PTHR32488:SF76">
    <property type="entry name" value="ANKYRIN REPEAT-CONTAINING PROTEIN-RELATED"/>
    <property type="match status" value="1"/>
</dbReference>
<dbReference type="AlphaFoldDB" id="F1A0D9"/>
<accession>F1A0D9</accession>
<feature type="region of interest" description="Disordered" evidence="1">
    <location>
        <begin position="1"/>
        <end position="27"/>
    </location>
</feature>
<organism evidence="2 3">
    <name type="scientific">Dictyostelium purpureum</name>
    <name type="common">Slime mold</name>
    <dbReference type="NCBI Taxonomy" id="5786"/>
    <lineage>
        <taxon>Eukaryota</taxon>
        <taxon>Amoebozoa</taxon>
        <taxon>Evosea</taxon>
        <taxon>Eumycetozoa</taxon>
        <taxon>Dictyostelia</taxon>
        <taxon>Dictyosteliales</taxon>
        <taxon>Dictyosteliaceae</taxon>
        <taxon>Dictyostelium</taxon>
    </lineage>
</organism>
<dbReference type="GeneID" id="10510683"/>
<protein>
    <submittedName>
        <fullName evidence="2">Uncharacterized protein</fullName>
    </submittedName>
</protein>
<gene>
    <name evidence="2" type="ORF">DICPUDRAFT_157930</name>
</gene>
<keyword evidence="3" id="KW-1185">Reference proteome</keyword>
<dbReference type="PANTHER" id="PTHR32488">
    <property type="entry name" value="UPF0746 PROTEIN DDB_G0280785-RELATED"/>
    <property type="match status" value="1"/>
</dbReference>
<reference evidence="3" key="1">
    <citation type="journal article" date="2011" name="Genome Biol.">
        <title>Comparative genomics of the social amoebae Dictyostelium discoideum and Dictyostelium purpureum.</title>
        <authorList>
            <consortium name="US DOE Joint Genome Institute (JGI-PGF)"/>
            <person name="Sucgang R."/>
            <person name="Kuo A."/>
            <person name="Tian X."/>
            <person name="Salerno W."/>
            <person name="Parikh A."/>
            <person name="Feasley C.L."/>
            <person name="Dalin E."/>
            <person name="Tu H."/>
            <person name="Huang E."/>
            <person name="Barry K."/>
            <person name="Lindquist E."/>
            <person name="Shapiro H."/>
            <person name="Bruce D."/>
            <person name="Schmutz J."/>
            <person name="Salamov A."/>
            <person name="Fey P."/>
            <person name="Gaudet P."/>
            <person name="Anjard C."/>
            <person name="Babu M.M."/>
            <person name="Basu S."/>
            <person name="Bushmanova Y."/>
            <person name="van der Wel H."/>
            <person name="Katoh-Kurasawa M."/>
            <person name="Dinh C."/>
            <person name="Coutinho P.M."/>
            <person name="Saito T."/>
            <person name="Elias M."/>
            <person name="Schaap P."/>
            <person name="Kay R.R."/>
            <person name="Henrissat B."/>
            <person name="Eichinger L."/>
            <person name="Rivero F."/>
            <person name="Putnam N.H."/>
            <person name="West C.M."/>
            <person name="Loomis W.F."/>
            <person name="Chisholm R.L."/>
            <person name="Shaulsky G."/>
            <person name="Strassmann J.E."/>
            <person name="Queller D.C."/>
            <person name="Kuspa A."/>
            <person name="Grigoriev I.V."/>
        </authorList>
    </citation>
    <scope>NUCLEOTIDE SEQUENCE [LARGE SCALE GENOMIC DNA]</scope>
    <source>
        <strain evidence="3">QSDP1</strain>
    </source>
</reference>
<evidence type="ECO:0000313" key="3">
    <source>
        <dbReference type="Proteomes" id="UP000001064"/>
    </source>
</evidence>
<dbReference type="Proteomes" id="UP000001064">
    <property type="component" value="Unassembled WGS sequence"/>
</dbReference>
<evidence type="ECO:0000256" key="1">
    <source>
        <dbReference type="SAM" id="MobiDB-lite"/>
    </source>
</evidence>
<proteinExistence type="predicted"/>